<accession>A0A1S1LFI3</accession>
<comment type="caution">
    <text evidence="2">The sequence shown here is derived from an EMBL/GenBank/DDBJ whole genome shotgun (WGS) entry which is preliminary data.</text>
</comment>
<reference evidence="2 3" key="1">
    <citation type="submission" date="2016-10" db="EMBL/GenBank/DDBJ databases">
        <title>Evaluation of Human, Veterinary and Environmental Mycobacterium chelonae Isolates by Core Genome Phylogenomic Analysis, Targeted Gene Comparison, and Anti-microbial Susceptibility Patterns: A Tale of Mistaken Identities.</title>
        <authorList>
            <person name="Fogelson S.B."/>
            <person name="Camus A.C."/>
            <person name="Lorenz W."/>
            <person name="Vasireddy R."/>
            <person name="Vasireddy S."/>
            <person name="Smith T."/>
            <person name="Brown-Elliott B.A."/>
            <person name="Wallace R.J.Jr."/>
            <person name="Hasan N.A."/>
            <person name="Reischl U."/>
            <person name="Sanchez S."/>
        </authorList>
    </citation>
    <scope>NUCLEOTIDE SEQUENCE [LARGE SCALE GENOMIC DNA]</scope>
    <source>
        <strain evidence="2 3">15515</strain>
    </source>
</reference>
<gene>
    <name evidence="2" type="ORF">BKG82_28335</name>
</gene>
<organism evidence="2 3">
    <name type="scientific">Mycobacteroides chelonae</name>
    <name type="common">Mycobacterium chelonae</name>
    <dbReference type="NCBI Taxonomy" id="1774"/>
    <lineage>
        <taxon>Bacteria</taxon>
        <taxon>Bacillati</taxon>
        <taxon>Actinomycetota</taxon>
        <taxon>Actinomycetes</taxon>
        <taxon>Mycobacteriales</taxon>
        <taxon>Mycobacteriaceae</taxon>
        <taxon>Mycobacteroides</taxon>
    </lineage>
</organism>
<dbReference type="RefSeq" id="WP_070948116.1">
    <property type="nucleotide sequence ID" value="NZ_MLIQ01000049.1"/>
</dbReference>
<dbReference type="EMBL" id="MLIQ01000049">
    <property type="protein sequence ID" value="OHU46093.1"/>
    <property type="molecule type" value="Genomic_DNA"/>
</dbReference>
<name>A0A1S1LFI3_MYCCH</name>
<evidence type="ECO:0000313" key="2">
    <source>
        <dbReference type="EMBL" id="OHU46093.1"/>
    </source>
</evidence>
<dbReference type="Proteomes" id="UP000180043">
    <property type="component" value="Unassembled WGS sequence"/>
</dbReference>
<sequence>MVKDDAPGWVMRLRHYLGRRRDRAGGDAPSIDSPTPGTAEATEAAGSYDDWMKRFAALTAHAATIARSSAIPAVAATGYDLDLMCGRLKELSDAREAWQPGQRPELADSSAKVVDGMRIEATLGMFGLIEKALEATLSDGAAARNDPLEQAWNESTRGLLKELGQLRDEYTAAVWR</sequence>
<proteinExistence type="predicted"/>
<dbReference type="AlphaFoldDB" id="A0A1S1LFI3"/>
<feature type="region of interest" description="Disordered" evidence="1">
    <location>
        <begin position="21"/>
        <end position="43"/>
    </location>
</feature>
<protein>
    <submittedName>
        <fullName evidence="2">Uncharacterized protein</fullName>
    </submittedName>
</protein>
<feature type="compositionally biased region" description="Low complexity" evidence="1">
    <location>
        <begin position="33"/>
        <end position="43"/>
    </location>
</feature>
<evidence type="ECO:0000256" key="1">
    <source>
        <dbReference type="SAM" id="MobiDB-lite"/>
    </source>
</evidence>
<evidence type="ECO:0000313" key="3">
    <source>
        <dbReference type="Proteomes" id="UP000180043"/>
    </source>
</evidence>